<feature type="domain" description="NmrA-like" evidence="1">
    <location>
        <begin position="5"/>
        <end position="243"/>
    </location>
</feature>
<dbReference type="PANTHER" id="PTHR43162:SF1">
    <property type="entry name" value="PRESTALK A DIFFERENTIATION PROTEIN A"/>
    <property type="match status" value="1"/>
</dbReference>
<dbReference type="Proteomes" id="UP000199103">
    <property type="component" value="Chromosome I"/>
</dbReference>
<dbReference type="STRING" id="630515.SAMN04489812_5168"/>
<dbReference type="AlphaFoldDB" id="A0A1H1ZEM3"/>
<dbReference type="InterPro" id="IPR008030">
    <property type="entry name" value="NmrA-like"/>
</dbReference>
<dbReference type="InterPro" id="IPR051604">
    <property type="entry name" value="Ergot_Alk_Oxidoreductase"/>
</dbReference>
<proteinExistence type="predicted"/>
<sequence>MMRFLVTGATGRVGGRAARRLIDEGHQVAAVVRRADAELPAGARPVVADLDDPDTLMVLPEVDGTFLVFPSVQADASAAAVVGALAERSPQIAYLSAAGAQDADPEGWGIMASHARLEKLITESGVRSTLLRASGFAANTLGWAPQIRADGTVRWPYGSARRALIHEDDLAAVGVRELIDHGDGSAEGVVHHLTGPQQLSQREYAAVIGEVIGRPVTYHELSVAEAMAELFGGLPADFARSILTGQAAWVDHPEPVTSTVGTLLGRPARTFAEWVADHRADFGTR</sequence>
<dbReference type="SUPFAM" id="SSF51735">
    <property type="entry name" value="NAD(P)-binding Rossmann-fold domains"/>
    <property type="match status" value="1"/>
</dbReference>
<dbReference type="Pfam" id="PF05368">
    <property type="entry name" value="NmrA"/>
    <property type="match status" value="1"/>
</dbReference>
<dbReference type="RefSeq" id="WP_197679866.1">
    <property type="nucleotide sequence ID" value="NZ_LT629772.1"/>
</dbReference>
<gene>
    <name evidence="2" type="ORF">SAMN04489812_5168</name>
</gene>
<evidence type="ECO:0000259" key="1">
    <source>
        <dbReference type="Pfam" id="PF05368"/>
    </source>
</evidence>
<reference evidence="2 3" key="1">
    <citation type="submission" date="2016-10" db="EMBL/GenBank/DDBJ databases">
        <authorList>
            <person name="de Groot N.N."/>
        </authorList>
    </citation>
    <scope>NUCLEOTIDE SEQUENCE [LARGE SCALE GENOMIC DNA]</scope>
    <source>
        <strain evidence="2 3">DSM 21800</strain>
    </source>
</reference>
<accession>A0A1H1ZEM3</accession>
<organism evidence="2 3">
    <name type="scientific">Microlunatus soli</name>
    <dbReference type="NCBI Taxonomy" id="630515"/>
    <lineage>
        <taxon>Bacteria</taxon>
        <taxon>Bacillati</taxon>
        <taxon>Actinomycetota</taxon>
        <taxon>Actinomycetes</taxon>
        <taxon>Propionibacteriales</taxon>
        <taxon>Propionibacteriaceae</taxon>
        <taxon>Microlunatus</taxon>
    </lineage>
</organism>
<name>A0A1H1ZEM3_9ACTN</name>
<evidence type="ECO:0000313" key="2">
    <source>
        <dbReference type="EMBL" id="SDT32069.1"/>
    </source>
</evidence>
<dbReference type="InterPro" id="IPR036291">
    <property type="entry name" value="NAD(P)-bd_dom_sf"/>
</dbReference>
<keyword evidence="3" id="KW-1185">Reference proteome</keyword>
<protein>
    <submittedName>
        <fullName evidence="2">Uncharacterized conserved protein YbjT, contains NAD(P)-binding and DUF2867 domains</fullName>
    </submittedName>
</protein>
<evidence type="ECO:0000313" key="3">
    <source>
        <dbReference type="Proteomes" id="UP000199103"/>
    </source>
</evidence>
<dbReference type="PANTHER" id="PTHR43162">
    <property type="match status" value="1"/>
</dbReference>
<dbReference type="Gene3D" id="3.40.50.720">
    <property type="entry name" value="NAD(P)-binding Rossmann-like Domain"/>
    <property type="match status" value="1"/>
</dbReference>
<dbReference type="EMBL" id="LT629772">
    <property type="protein sequence ID" value="SDT32069.1"/>
    <property type="molecule type" value="Genomic_DNA"/>
</dbReference>